<reference evidence="1" key="1">
    <citation type="submission" date="2014-12" db="EMBL/GenBank/DDBJ databases">
        <title>Insight into the proteome of Arion vulgaris.</title>
        <authorList>
            <person name="Aradska J."/>
            <person name="Bulat T."/>
            <person name="Smidak R."/>
            <person name="Sarate P."/>
            <person name="Gangsoo J."/>
            <person name="Sialana F."/>
            <person name="Bilban M."/>
            <person name="Lubec G."/>
        </authorList>
    </citation>
    <scope>NUCLEOTIDE SEQUENCE</scope>
    <source>
        <tissue evidence="1">Skin</tissue>
    </source>
</reference>
<protein>
    <submittedName>
        <fullName evidence="1">Uncharacterized protein</fullName>
    </submittedName>
</protein>
<proteinExistence type="predicted"/>
<name>A0A0B7BCA3_9EUPU</name>
<gene>
    <name evidence="1" type="primary">ORF173618</name>
</gene>
<organism evidence="1">
    <name type="scientific">Arion vulgaris</name>
    <dbReference type="NCBI Taxonomy" id="1028688"/>
    <lineage>
        <taxon>Eukaryota</taxon>
        <taxon>Metazoa</taxon>
        <taxon>Spiralia</taxon>
        <taxon>Lophotrochozoa</taxon>
        <taxon>Mollusca</taxon>
        <taxon>Gastropoda</taxon>
        <taxon>Heterobranchia</taxon>
        <taxon>Euthyneura</taxon>
        <taxon>Panpulmonata</taxon>
        <taxon>Eupulmonata</taxon>
        <taxon>Stylommatophora</taxon>
        <taxon>Helicina</taxon>
        <taxon>Arionoidea</taxon>
        <taxon>Arionidae</taxon>
        <taxon>Arion</taxon>
    </lineage>
</organism>
<dbReference type="AlphaFoldDB" id="A0A0B7BCA3"/>
<sequence length="56" mass="6643">MGNMSLGHKYQHYNEKVGAQPCLNYIKKNRMKWFGNLVRMQPNDTVYKVFYSRISG</sequence>
<accession>A0A0B7BCA3</accession>
<evidence type="ECO:0000313" key="1">
    <source>
        <dbReference type="EMBL" id="CEK89916.1"/>
    </source>
</evidence>
<dbReference type="EMBL" id="HACG01043051">
    <property type="protein sequence ID" value="CEK89916.1"/>
    <property type="molecule type" value="Transcribed_RNA"/>
</dbReference>